<sequence length="145" mass="15540">MKILFSTMIAAGLLFTLTGCGNEDSSKASIDSISAETSTEVSNSATQGQSIFNGEIESISEPDDSTIQIKVINVKEIKDPENIGSSFTNDGVILNASEEQLKDGKEAFEKGDQIEIILVENSIMTMSIPPQIPGNSIVEIARIEE</sequence>
<evidence type="ECO:0000313" key="4">
    <source>
        <dbReference type="Proteomes" id="UP000252797"/>
    </source>
</evidence>
<organism evidence="2 4">
    <name type="scientific">Enterococcus durans</name>
    <dbReference type="NCBI Taxonomy" id="53345"/>
    <lineage>
        <taxon>Bacteria</taxon>
        <taxon>Bacillati</taxon>
        <taxon>Bacillota</taxon>
        <taxon>Bacilli</taxon>
        <taxon>Lactobacillales</taxon>
        <taxon>Enterococcaceae</taxon>
        <taxon>Enterococcus</taxon>
    </lineage>
</organism>
<evidence type="ECO:0000313" key="1">
    <source>
        <dbReference type="EMBL" id="PEH44881.1"/>
    </source>
</evidence>
<evidence type="ECO:0000313" key="2">
    <source>
        <dbReference type="EMBL" id="RCA10796.1"/>
    </source>
</evidence>
<dbReference type="AlphaFoldDB" id="A0A2A7SMV1"/>
<dbReference type="OrthoDB" id="2168472at2"/>
<reference evidence="1 3" key="2">
    <citation type="submission" date="2017-09" db="EMBL/GenBank/DDBJ databases">
        <title>FDA dAtabase for Regulatory Grade micrObial Sequences (FDA-ARGOS): Supporting development and validation of Infectious Disease Dx tests.</title>
        <authorList>
            <person name="Minogue T."/>
            <person name="Wolcott M."/>
            <person name="Wasieloski L."/>
            <person name="Aguilar W."/>
            <person name="Moore D."/>
            <person name="Tallon L.J."/>
            <person name="Sadzewicz L."/>
            <person name="Ott S."/>
            <person name="Zhao X."/>
            <person name="Nagaraj S."/>
            <person name="Vavikolanu K."/>
            <person name="Aluvathingal J."/>
            <person name="Nadendla S."/>
            <person name="Sichtig H."/>
        </authorList>
    </citation>
    <scope>NUCLEOTIDE SEQUENCE [LARGE SCALE GENOMIC DNA]</scope>
    <source>
        <strain evidence="1 3">FDAARGOS_396</strain>
    </source>
</reference>
<proteinExistence type="predicted"/>
<gene>
    <name evidence="1" type="ORF">CRM96_07605</name>
    <name evidence="2" type="ORF">EA71_01549</name>
</gene>
<dbReference type="Proteomes" id="UP000252797">
    <property type="component" value="Unassembled WGS sequence"/>
</dbReference>
<accession>A0A2A7SMV1</accession>
<dbReference type="RefSeq" id="WP_005879857.1">
    <property type="nucleotide sequence ID" value="NZ_CABGIQ010000028.1"/>
</dbReference>
<name>A0A2A7SMV1_9ENTE</name>
<dbReference type="STRING" id="53345.LIU_09040"/>
<comment type="caution">
    <text evidence="2">The sequence shown here is derived from an EMBL/GenBank/DDBJ whole genome shotgun (WGS) entry which is preliminary data.</text>
</comment>
<dbReference type="KEGG" id="edu:LIU_09040"/>
<protein>
    <submittedName>
        <fullName evidence="2">Uncharacterized protein</fullName>
    </submittedName>
</protein>
<dbReference type="EMBL" id="LEPB01000004">
    <property type="protein sequence ID" value="RCA10796.1"/>
    <property type="molecule type" value="Genomic_DNA"/>
</dbReference>
<evidence type="ECO:0000313" key="3">
    <source>
        <dbReference type="Proteomes" id="UP000220669"/>
    </source>
</evidence>
<dbReference type="GeneID" id="56744198"/>
<reference evidence="2 4" key="1">
    <citation type="submission" date="2015-06" db="EMBL/GenBank/DDBJ databases">
        <title>The Genome Sequence of Enterococcus durans 4EA1.</title>
        <authorList>
            <consortium name="The Broad Institute Genomics Platform"/>
            <consortium name="The Broad Institute Genome Sequencing Center for Infectious Disease"/>
            <person name="Earl A.M."/>
            <person name="Van Tyne D."/>
            <person name="Lebreton F."/>
            <person name="Saavedra J.T."/>
            <person name="Gilmore M.S."/>
            <person name="Manson Mcguire A."/>
            <person name="Clock S."/>
            <person name="Crupain M."/>
            <person name="Rangan U."/>
            <person name="Young S."/>
            <person name="Abouelleil A."/>
            <person name="Cao P."/>
            <person name="Chapman S.B."/>
            <person name="Griggs A."/>
            <person name="Priest M."/>
            <person name="Shea T."/>
            <person name="Wortman J."/>
            <person name="Nusbaum C."/>
            <person name="Birren B."/>
        </authorList>
    </citation>
    <scope>NUCLEOTIDE SEQUENCE [LARGE SCALE GENOMIC DNA]</scope>
    <source>
        <strain evidence="2 4">4EA1</strain>
    </source>
</reference>
<dbReference type="PROSITE" id="PS51257">
    <property type="entry name" value="PROKAR_LIPOPROTEIN"/>
    <property type="match status" value="1"/>
</dbReference>
<dbReference type="EMBL" id="PDEB01000004">
    <property type="protein sequence ID" value="PEH44881.1"/>
    <property type="molecule type" value="Genomic_DNA"/>
</dbReference>
<dbReference type="Proteomes" id="UP000220669">
    <property type="component" value="Unassembled WGS sequence"/>
</dbReference>